<comment type="cofactor">
    <cofactor evidence="1">
        <name>Mo-bis(molybdopterin guanine dinucleotide)</name>
        <dbReference type="ChEBI" id="CHEBI:60539"/>
    </cofactor>
</comment>
<evidence type="ECO:0000256" key="2">
    <source>
        <dbReference type="ARBA" id="ARBA00022723"/>
    </source>
</evidence>
<dbReference type="EMBL" id="JAUSUG010000009">
    <property type="protein sequence ID" value="MDQ0255218.1"/>
    <property type="molecule type" value="Genomic_DNA"/>
</dbReference>
<feature type="domain" description="4Fe-4S Mo/W bis-MGD-type" evidence="5">
    <location>
        <begin position="4"/>
        <end position="41"/>
    </location>
</feature>
<keyword evidence="7" id="KW-1185">Reference proteome</keyword>
<dbReference type="PROSITE" id="PS00551">
    <property type="entry name" value="MOLYBDOPTERIN_PROK_1"/>
    <property type="match status" value="1"/>
</dbReference>
<protein>
    <submittedName>
        <fullName evidence="6">Molibdopterin-dependent oxidoreductase YjgC</fullName>
    </submittedName>
</protein>
<evidence type="ECO:0000313" key="6">
    <source>
        <dbReference type="EMBL" id="MDQ0255218.1"/>
    </source>
</evidence>
<name>A0ABT9ZXL1_9BACI</name>
<organism evidence="6 7">
    <name type="scientific">Evansella vedderi</name>
    <dbReference type="NCBI Taxonomy" id="38282"/>
    <lineage>
        <taxon>Bacteria</taxon>
        <taxon>Bacillati</taxon>
        <taxon>Bacillota</taxon>
        <taxon>Bacilli</taxon>
        <taxon>Bacillales</taxon>
        <taxon>Bacillaceae</taxon>
        <taxon>Evansella</taxon>
    </lineage>
</organism>
<evidence type="ECO:0000256" key="3">
    <source>
        <dbReference type="ARBA" id="ARBA00023004"/>
    </source>
</evidence>
<dbReference type="PROSITE" id="PS51669">
    <property type="entry name" value="4FE4S_MOW_BIS_MGD"/>
    <property type="match status" value="1"/>
</dbReference>
<accession>A0ABT9ZXL1</accession>
<evidence type="ECO:0000256" key="4">
    <source>
        <dbReference type="ARBA" id="ARBA00023014"/>
    </source>
</evidence>
<dbReference type="Pfam" id="PF04879">
    <property type="entry name" value="Molybdop_Fe4S4"/>
    <property type="match status" value="1"/>
</dbReference>
<dbReference type="InterPro" id="IPR027467">
    <property type="entry name" value="MopterinOxRdtase_cofactor_BS"/>
</dbReference>
<reference evidence="6 7" key="1">
    <citation type="submission" date="2023-07" db="EMBL/GenBank/DDBJ databases">
        <title>Genomic Encyclopedia of Type Strains, Phase IV (KMG-IV): sequencing the most valuable type-strain genomes for metagenomic binning, comparative biology and taxonomic classification.</title>
        <authorList>
            <person name="Goeker M."/>
        </authorList>
    </citation>
    <scope>NUCLEOTIDE SEQUENCE [LARGE SCALE GENOMIC DNA]</scope>
    <source>
        <strain evidence="6 7">DSM 9768</strain>
    </source>
</reference>
<keyword evidence="2" id="KW-0479">Metal-binding</keyword>
<proteinExistence type="predicted"/>
<evidence type="ECO:0000256" key="1">
    <source>
        <dbReference type="ARBA" id="ARBA00001942"/>
    </source>
</evidence>
<dbReference type="Gene3D" id="2.20.25.90">
    <property type="entry name" value="ADC-like domains"/>
    <property type="match status" value="1"/>
</dbReference>
<keyword evidence="3" id="KW-0408">Iron</keyword>
<sequence length="41" mass="4453">MGEKREVKTICAYCGTGCGLVLEVEKDQIVRARGDKDAPVN</sequence>
<evidence type="ECO:0000313" key="7">
    <source>
        <dbReference type="Proteomes" id="UP001230005"/>
    </source>
</evidence>
<dbReference type="SUPFAM" id="SSF53706">
    <property type="entry name" value="Formate dehydrogenase/DMSO reductase, domains 1-3"/>
    <property type="match status" value="1"/>
</dbReference>
<evidence type="ECO:0000259" key="5">
    <source>
        <dbReference type="PROSITE" id="PS51669"/>
    </source>
</evidence>
<dbReference type="RefSeq" id="WP_307326162.1">
    <property type="nucleotide sequence ID" value="NZ_JAUSUG010000009.1"/>
</dbReference>
<gene>
    <name evidence="6" type="ORF">J2S74_002600</name>
</gene>
<keyword evidence="4" id="KW-0411">Iron-sulfur</keyword>
<comment type="caution">
    <text evidence="6">The sequence shown here is derived from an EMBL/GenBank/DDBJ whole genome shotgun (WGS) entry which is preliminary data.</text>
</comment>
<dbReference type="InterPro" id="IPR006963">
    <property type="entry name" value="Mopterin_OxRdtase_4Fe-4S_dom"/>
</dbReference>
<dbReference type="Proteomes" id="UP001230005">
    <property type="component" value="Unassembled WGS sequence"/>
</dbReference>